<gene>
    <name evidence="1" type="ORF">DSM00_345</name>
</gene>
<dbReference type="RefSeq" id="WP_128756288.1">
    <property type="nucleotide sequence ID" value="NZ_QOVM01000001.1"/>
</dbReference>
<dbReference type="AlphaFoldDB" id="A0A4Q0PCS1"/>
<evidence type="ECO:0000313" key="1">
    <source>
        <dbReference type="EMBL" id="RXG24555.1"/>
    </source>
</evidence>
<evidence type="ECO:0000313" key="2">
    <source>
        <dbReference type="Proteomes" id="UP000289238"/>
    </source>
</evidence>
<dbReference type="OrthoDB" id="1450221at2"/>
<dbReference type="Proteomes" id="UP000289238">
    <property type="component" value="Unassembled WGS sequence"/>
</dbReference>
<evidence type="ECO:0008006" key="3">
    <source>
        <dbReference type="Google" id="ProtNLM"/>
    </source>
</evidence>
<protein>
    <recommendedName>
        <fullName evidence="3">Prophage protein DUF1660</fullName>
    </recommendedName>
</protein>
<keyword evidence="2" id="KW-1185">Reference proteome</keyword>
<reference evidence="1 2" key="1">
    <citation type="submission" date="2018-07" db="EMBL/GenBank/DDBJ databases">
        <title>Leeuwenhoekiella genomics.</title>
        <authorList>
            <person name="Tahon G."/>
            <person name="Willems A."/>
        </authorList>
    </citation>
    <scope>NUCLEOTIDE SEQUENCE [LARGE SCALE GENOMIC DNA]</scope>
    <source>
        <strain evidence="1 2">LMG 22550</strain>
    </source>
</reference>
<proteinExistence type="predicted"/>
<sequence>MNATPSAMSFIKSLKCRVFGHKYQVSKSYKTEQQEYQCLHCQREFTTDDNGEIQPLTPKLKRINEVMEKFYIIKQERQAA</sequence>
<name>A0A4Q0PCS1_9FLAO</name>
<dbReference type="EMBL" id="QOVM01000001">
    <property type="protein sequence ID" value="RXG24555.1"/>
    <property type="molecule type" value="Genomic_DNA"/>
</dbReference>
<organism evidence="1 2">
    <name type="scientific">Leeuwenhoekiella aequorea</name>
    <dbReference type="NCBI Taxonomy" id="283736"/>
    <lineage>
        <taxon>Bacteria</taxon>
        <taxon>Pseudomonadati</taxon>
        <taxon>Bacteroidota</taxon>
        <taxon>Flavobacteriia</taxon>
        <taxon>Flavobacteriales</taxon>
        <taxon>Flavobacteriaceae</taxon>
        <taxon>Leeuwenhoekiella</taxon>
    </lineage>
</organism>
<comment type="caution">
    <text evidence="1">The sequence shown here is derived from an EMBL/GenBank/DDBJ whole genome shotgun (WGS) entry which is preliminary data.</text>
</comment>
<accession>A0A4Q0PCS1</accession>